<keyword evidence="8" id="KW-0456">Lyase</keyword>
<reference evidence="10 19" key="5">
    <citation type="submission" date="2017-02" db="EMBL/GenBank/DDBJ databases">
        <title>Protein polymorphisms may explain contrasting epidemiological fitness of two variants of a multidrug-resistant Mycobacterium tuberculosis strain.</title>
        <authorList>
            <person name="Bigi M.M."/>
            <person name="Lopez B."/>
            <person name="Blanco F.C."/>
            <person name="Sasiain M.C."/>
            <person name="De La Barrera S."/>
            <person name="Ritacco V."/>
            <person name="Bigi F."/>
            <person name="Soria M.A."/>
        </authorList>
    </citation>
    <scope>NUCLEOTIDE SEQUENCE [LARGE SCALE GENOMIC DNA]</scope>
    <source>
        <strain evidence="10 19">6548</strain>
    </source>
</reference>
<dbReference type="PANTHER" id="PTHR43245">
    <property type="entry name" value="BIFUNCTIONAL POLYMYXIN RESISTANCE PROTEIN ARNA"/>
    <property type="match status" value="1"/>
</dbReference>
<dbReference type="EC" id="4.2.1.46" evidence="8"/>
<evidence type="ECO:0000313" key="2">
    <source>
        <dbReference type="EMBL" id="CFE39206.1"/>
    </source>
</evidence>
<reference evidence="11 12" key="3">
    <citation type="submission" date="2015-03" db="EMBL/GenBank/DDBJ databases">
        <authorList>
            <consortium name="Pathogen Informatics"/>
        </authorList>
    </citation>
    <scope>NUCLEOTIDE SEQUENCE [LARGE SCALE GENOMIC DNA]</scope>
    <source>
        <strain evidence="6 15">Bir 172</strain>
        <strain evidence="4 18">Bir 185</strain>
        <strain evidence="5 16">Bir 187</strain>
        <strain evidence="2 14">G09901357</strain>
        <strain evidence="3 13">H09601792</strain>
        <strain evidence="11">K00500041</strain>
        <strain evidence="9 12">M09401471</strain>
    </source>
</reference>
<dbReference type="EMBL" id="CNFT01000388">
    <property type="protein sequence ID" value="CKR62703.1"/>
    <property type="molecule type" value="Genomic_DNA"/>
</dbReference>
<dbReference type="PATRIC" id="fig|1773.211.peg.2466"/>
<evidence type="ECO:0000313" key="10">
    <source>
        <dbReference type="EMBL" id="OMH61442.1"/>
    </source>
</evidence>
<dbReference type="InterPro" id="IPR050177">
    <property type="entry name" value="Lipid_A_modif_metabolic_enz"/>
</dbReference>
<evidence type="ECO:0000313" key="15">
    <source>
        <dbReference type="Proteomes" id="UP000048948"/>
    </source>
</evidence>
<dbReference type="Pfam" id="PF01370">
    <property type="entry name" value="Epimerase"/>
    <property type="match status" value="1"/>
</dbReference>
<keyword evidence="10" id="KW-0413">Isomerase</keyword>
<dbReference type="Proteomes" id="UP000044938">
    <property type="component" value="Unassembled WGS sequence"/>
</dbReference>
<reference evidence="10 19" key="4">
    <citation type="submission" date="2016-04" db="EMBL/GenBank/DDBJ databases">
        <authorList>
            <person name="Bigi M."/>
            <person name="Bigi F."/>
            <person name="Soria M.A."/>
        </authorList>
    </citation>
    <scope>NUCLEOTIDE SEQUENCE [LARGE SCALE GENOMIC DNA]</scope>
    <source>
        <strain evidence="10 19">6548</strain>
    </source>
</reference>
<dbReference type="RefSeq" id="WP_003900066.1">
    <property type="nucleotide sequence ID" value="NZ_AP018033.1"/>
</dbReference>
<dbReference type="EMBL" id="CNFU01000701">
    <property type="protein sequence ID" value="CKS35604.1"/>
    <property type="molecule type" value="Genomic_DNA"/>
</dbReference>
<dbReference type="AlphaFoldDB" id="A0A045I863"/>
<evidence type="ECO:0000313" key="12">
    <source>
        <dbReference type="Proteomes" id="UP000044938"/>
    </source>
</evidence>
<proteinExistence type="predicted"/>
<dbReference type="GO" id="GO:0008460">
    <property type="term" value="F:dTDP-glucose 4,6-dehydratase activity"/>
    <property type="evidence" value="ECO:0007669"/>
    <property type="project" value="UniProtKB-EC"/>
</dbReference>
<dbReference type="GO" id="GO:0003978">
    <property type="term" value="F:UDP-glucose 4-epimerase activity"/>
    <property type="evidence" value="ECO:0007669"/>
    <property type="project" value="UniProtKB-EC"/>
</dbReference>
<evidence type="ECO:0000313" key="13">
    <source>
        <dbReference type="Proteomes" id="UP000046947"/>
    </source>
</evidence>
<evidence type="ECO:0000313" key="14">
    <source>
        <dbReference type="Proteomes" id="UP000048289"/>
    </source>
</evidence>
<organism evidence="8 11">
    <name type="scientific">Mycobacterium tuberculosis</name>
    <dbReference type="NCBI Taxonomy" id="1773"/>
    <lineage>
        <taxon>Bacteria</taxon>
        <taxon>Bacillati</taxon>
        <taxon>Actinomycetota</taxon>
        <taxon>Actinomycetes</taxon>
        <taxon>Mycobacteriales</taxon>
        <taxon>Mycobacteriaceae</taxon>
        <taxon>Mycobacterium</taxon>
        <taxon>Mycobacterium tuberculosis complex</taxon>
    </lineage>
</organism>
<dbReference type="OMA" id="DRVYVNE"/>
<evidence type="ECO:0000313" key="6">
    <source>
        <dbReference type="EMBL" id="CKT09334.1"/>
    </source>
</evidence>
<dbReference type="PANTHER" id="PTHR43245:SF54">
    <property type="entry name" value="BLL0593 PROTEIN"/>
    <property type="match status" value="1"/>
</dbReference>
<dbReference type="Proteomes" id="UP000050139">
    <property type="component" value="Unassembled WGS sequence"/>
</dbReference>
<dbReference type="EMBL" id="CSAE01000271">
    <property type="protein sequence ID" value="COV99565.1"/>
    <property type="molecule type" value="Genomic_DNA"/>
</dbReference>
<dbReference type="EMBL" id="CSAJ01000480">
    <property type="protein sequence ID" value="COW73510.1"/>
    <property type="molecule type" value="Genomic_DNA"/>
</dbReference>
<evidence type="ECO:0000313" key="17">
    <source>
        <dbReference type="Proteomes" id="UP000050139"/>
    </source>
</evidence>
<evidence type="ECO:0000313" key="11">
    <source>
        <dbReference type="Proteomes" id="UP000038802"/>
    </source>
</evidence>
<dbReference type="EMBL" id="CFOE01000164">
    <property type="protein sequence ID" value="CFE39206.1"/>
    <property type="molecule type" value="Genomic_DNA"/>
</dbReference>
<gene>
    <name evidence="8" type="primary">strE_2</name>
    <name evidence="10" type="synonym">galE_2</name>
    <name evidence="2" type="synonym">strE</name>
    <name evidence="3" type="synonym">strE_1</name>
    <name evidence="10" type="ORF">A4S10_03633</name>
    <name evidence="2" type="ORF">ERS007681_01580</name>
    <name evidence="3" type="ORF">ERS007688_00926</name>
    <name evidence="8" type="ORF">ERS007703_02480</name>
    <name evidence="9" type="ORF">ERS007720_03177</name>
    <name evidence="6" type="ORF">ERS027646_02964</name>
    <name evidence="4" type="ORF">ERS027659_01872</name>
    <name evidence="5" type="ORF">ERS027661_02962</name>
    <name evidence="7" type="ORF">ERS094118_03474</name>
</gene>
<reference evidence="7 17" key="2">
    <citation type="submission" date="2015-03" db="EMBL/GenBank/DDBJ databases">
        <authorList>
            <consortium name="Pathogen Informatics"/>
            <person name="Murphy D."/>
        </authorList>
    </citation>
    <scope>NUCLEOTIDE SEQUENCE [LARGE SCALE GENOMIC DNA]</scope>
    <source>
        <strain evidence="7 17">0268S</strain>
    </source>
</reference>
<dbReference type="InterPro" id="IPR036291">
    <property type="entry name" value="NAD(P)-bd_dom_sf"/>
</dbReference>
<dbReference type="Proteomes" id="UP000189452">
    <property type="component" value="Chromosome"/>
</dbReference>
<dbReference type="EC" id="5.1.3.2" evidence="10"/>
<feature type="domain" description="NAD-dependent epimerase/dehydratase" evidence="1">
    <location>
        <begin position="39"/>
        <end position="207"/>
    </location>
</feature>
<reference evidence="8" key="1">
    <citation type="submission" date="2015-03" db="EMBL/GenBank/DDBJ databases">
        <authorList>
            <person name="Murphy D."/>
        </authorList>
    </citation>
    <scope>NUCLEOTIDE SEQUENCE [LARGE SCALE GENOMIC DNA]</scope>
    <source>
        <strain evidence="8">K00500041</strain>
    </source>
</reference>
<dbReference type="Proteomes" id="UP000050164">
    <property type="component" value="Unassembled WGS sequence"/>
</dbReference>
<dbReference type="STRING" id="115862.BBG46_18065"/>
<dbReference type="SMR" id="A0A045I863"/>
<accession>A0A045I863</accession>
<evidence type="ECO:0000313" key="4">
    <source>
        <dbReference type="EMBL" id="CKR62703.1"/>
    </source>
</evidence>
<dbReference type="Gene3D" id="3.40.50.720">
    <property type="entry name" value="NAD(P)-binding Rossmann-like Domain"/>
    <property type="match status" value="1"/>
</dbReference>
<evidence type="ECO:0000259" key="1">
    <source>
        <dbReference type="Pfam" id="PF01370"/>
    </source>
</evidence>
<evidence type="ECO:0000313" key="7">
    <source>
        <dbReference type="EMBL" id="CLW85936.1"/>
    </source>
</evidence>
<dbReference type="EMBL" id="CNGE01000622">
    <property type="protein sequence ID" value="CKT09334.1"/>
    <property type="molecule type" value="Genomic_DNA"/>
</dbReference>
<dbReference type="EMBL" id="COPH01000032">
    <property type="protein sequence ID" value="CLW85936.1"/>
    <property type="molecule type" value="Genomic_DNA"/>
</dbReference>
<evidence type="ECO:0000313" key="8">
    <source>
        <dbReference type="EMBL" id="COV99565.1"/>
    </source>
</evidence>
<dbReference type="Proteomes" id="UP000046947">
    <property type="component" value="Unassembled WGS sequence"/>
</dbReference>
<dbReference type="InterPro" id="IPR001509">
    <property type="entry name" value="Epimerase_deHydtase"/>
</dbReference>
<protein>
    <submittedName>
        <fullName evidence="10">UDP-glucose 4-epimerase</fullName>
        <ecNumber evidence="10">5.1.3.2</ecNumber>
    </submittedName>
    <submittedName>
        <fullName evidence="8">dTDP-glucose 4,6-dehydratase</fullName>
        <ecNumber evidence="8">4.2.1.46</ecNumber>
    </submittedName>
</protein>
<dbReference type="EMBL" id="LWDQ01000001">
    <property type="protein sequence ID" value="OMH61442.1"/>
    <property type="molecule type" value="Genomic_DNA"/>
</dbReference>
<name>A0A045I863_MYCTX</name>
<evidence type="ECO:0000313" key="18">
    <source>
        <dbReference type="Proteomes" id="UP000050164"/>
    </source>
</evidence>
<dbReference type="Proteomes" id="UP000048948">
    <property type="component" value="Unassembled WGS sequence"/>
</dbReference>
<dbReference type="Proteomes" id="UP000038802">
    <property type="component" value="Unassembled WGS sequence"/>
</dbReference>
<evidence type="ECO:0000313" key="9">
    <source>
        <dbReference type="EMBL" id="COW73510.1"/>
    </source>
</evidence>
<dbReference type="SUPFAM" id="SSF51735">
    <property type="entry name" value="NAD(P)-binding Rossmann-fold domains"/>
    <property type="match status" value="1"/>
</dbReference>
<evidence type="ECO:0000313" key="5">
    <source>
        <dbReference type="EMBL" id="CKS35604.1"/>
    </source>
</evidence>
<sequence length="364" mass="39501">MGTHAATMRVRAGVRSSPLLLHAGTPPTAAAAESGMRTLVTGSSGHLGEALVRTLRARGADVVSLDSRPSRYTNIVGCVSDRALLRDVMAGVEVVFHAAAHHKPQLAFLPRQAFLDTNIIGTQTVLDAAVAANVRAFVMTSSTTVFGDALTPPADQPAAWIDESVTPIPKNIYGVTKASSEDLCQLAHRNDGLACVVLRVARFFVEGDDMPDLYDGRSQDNIKANEYACRRVALEDAVDAHLNAAQRAPQLGFGRYLVSATTPFTRDDLTQLRTDAASVFARRVPLAAAVWTQRGWRFPDRLDRVYVNSRARRDLNWRPRFDLNAVAARLARGQSVHTPLSQLVGSKAYAHSSYHRGVFAPARP</sequence>
<evidence type="ECO:0000313" key="16">
    <source>
        <dbReference type="Proteomes" id="UP000049023"/>
    </source>
</evidence>
<dbReference type="Proteomes" id="UP000049023">
    <property type="component" value="Unassembled WGS sequence"/>
</dbReference>
<evidence type="ECO:0000313" key="19">
    <source>
        <dbReference type="Proteomes" id="UP000189452"/>
    </source>
</evidence>
<dbReference type="EMBL" id="CFOH01000101">
    <property type="protein sequence ID" value="CFE47959.1"/>
    <property type="molecule type" value="Genomic_DNA"/>
</dbReference>
<evidence type="ECO:0000313" key="3">
    <source>
        <dbReference type="EMBL" id="CFE47959.1"/>
    </source>
</evidence>
<dbReference type="Proteomes" id="UP000048289">
    <property type="component" value="Unassembled WGS sequence"/>
</dbReference>